<dbReference type="PROSITE" id="PS51175">
    <property type="entry name" value="CBM6"/>
    <property type="match status" value="1"/>
</dbReference>
<evidence type="ECO:0000256" key="1">
    <source>
        <dbReference type="ARBA" id="ARBA00022729"/>
    </source>
</evidence>
<feature type="region of interest" description="Disordered" evidence="2">
    <location>
        <begin position="1"/>
        <end position="37"/>
    </location>
</feature>
<reference evidence="4" key="1">
    <citation type="journal article" date="2014" name="Int. J. Syst. Evol. Microbiol.">
        <title>Complete genome sequence of Corynebacterium casei LMG S-19264T (=DSM 44701T), isolated from a smear-ripened cheese.</title>
        <authorList>
            <consortium name="US DOE Joint Genome Institute (JGI-PGF)"/>
            <person name="Walter F."/>
            <person name="Albersmeier A."/>
            <person name="Kalinowski J."/>
            <person name="Ruckert C."/>
        </authorList>
    </citation>
    <scope>NUCLEOTIDE SEQUENCE</scope>
    <source>
        <strain evidence="4">JCM 17820</strain>
    </source>
</reference>
<dbReference type="AlphaFoldDB" id="A0A830GL87"/>
<name>A0A830GL87_9EURY</name>
<dbReference type="InterPro" id="IPR006584">
    <property type="entry name" value="Cellulose-bd_IV"/>
</dbReference>
<dbReference type="InterPro" id="IPR005084">
    <property type="entry name" value="CBM6"/>
</dbReference>
<evidence type="ECO:0000313" key="5">
    <source>
        <dbReference type="Proteomes" id="UP000605784"/>
    </source>
</evidence>
<dbReference type="Proteomes" id="UP000605784">
    <property type="component" value="Unassembled WGS sequence"/>
</dbReference>
<dbReference type="GO" id="GO:0030246">
    <property type="term" value="F:carbohydrate binding"/>
    <property type="evidence" value="ECO:0007669"/>
    <property type="project" value="InterPro"/>
</dbReference>
<dbReference type="EMBL" id="BMOU01000002">
    <property type="protein sequence ID" value="GGN91423.1"/>
    <property type="molecule type" value="Genomic_DNA"/>
</dbReference>
<protein>
    <recommendedName>
        <fullName evidence="3">CBM6 domain-containing protein</fullName>
    </recommendedName>
</protein>
<organism evidence="4 5">
    <name type="scientific">Haloarcula pellucida</name>
    <dbReference type="NCBI Taxonomy" id="1427151"/>
    <lineage>
        <taxon>Archaea</taxon>
        <taxon>Methanobacteriati</taxon>
        <taxon>Methanobacteriota</taxon>
        <taxon>Stenosarchaea group</taxon>
        <taxon>Halobacteria</taxon>
        <taxon>Halobacteriales</taxon>
        <taxon>Haloarculaceae</taxon>
        <taxon>Haloarcula</taxon>
    </lineage>
</organism>
<dbReference type="RefSeq" id="WP_188995936.1">
    <property type="nucleotide sequence ID" value="NZ_BMOU01000002.1"/>
</dbReference>
<dbReference type="Gene3D" id="2.60.120.260">
    <property type="entry name" value="Galactose-binding domain-like"/>
    <property type="match status" value="1"/>
</dbReference>
<evidence type="ECO:0000313" key="4">
    <source>
        <dbReference type="EMBL" id="GGN91423.1"/>
    </source>
</evidence>
<proteinExistence type="predicted"/>
<dbReference type="SUPFAM" id="SSF49785">
    <property type="entry name" value="Galactose-binding domain-like"/>
    <property type="match status" value="1"/>
</dbReference>
<accession>A0A830GL87</accession>
<keyword evidence="1" id="KW-0732">Signal</keyword>
<dbReference type="SMART" id="SM00606">
    <property type="entry name" value="CBD_IV"/>
    <property type="match status" value="1"/>
</dbReference>
<feature type="compositionally biased region" description="Basic and acidic residues" evidence="2">
    <location>
        <begin position="15"/>
        <end position="37"/>
    </location>
</feature>
<gene>
    <name evidence="4" type="ORF">GCM10009030_14340</name>
</gene>
<sequence length="169" mass="18778">MGDPETDEQGPVTRVRTDRAEHGHEWHGRRDGAHEQPEMRRHELPGTIPVGAYRIYHHDGRWRYDDAPLATGGDTDLLVTDEWLTYAVDAREAGPHDVTLRVAAADGFGGGGVGIAVDGKPRTRIRFDPTGGWDRWGEVTARVDLARGAQTIRLVVLEGGWKLDRIRVT</sequence>
<evidence type="ECO:0000259" key="3">
    <source>
        <dbReference type="PROSITE" id="PS51175"/>
    </source>
</evidence>
<dbReference type="InterPro" id="IPR008979">
    <property type="entry name" value="Galactose-bd-like_sf"/>
</dbReference>
<feature type="domain" description="CBM6" evidence="3">
    <location>
        <begin position="40"/>
        <end position="169"/>
    </location>
</feature>
<reference evidence="4" key="2">
    <citation type="submission" date="2020-09" db="EMBL/GenBank/DDBJ databases">
        <authorList>
            <person name="Sun Q."/>
            <person name="Ohkuma M."/>
        </authorList>
    </citation>
    <scope>NUCLEOTIDE SEQUENCE</scope>
    <source>
        <strain evidence="4">JCM 17820</strain>
    </source>
</reference>
<comment type="caution">
    <text evidence="4">The sequence shown here is derived from an EMBL/GenBank/DDBJ whole genome shotgun (WGS) entry which is preliminary data.</text>
</comment>
<dbReference type="Pfam" id="PF03422">
    <property type="entry name" value="CBM_6"/>
    <property type="match status" value="1"/>
</dbReference>
<evidence type="ECO:0000256" key="2">
    <source>
        <dbReference type="SAM" id="MobiDB-lite"/>
    </source>
</evidence>
<keyword evidence="5" id="KW-1185">Reference proteome</keyword>